<gene>
    <name evidence="1" type="ORF">LEP1GSC062_0429</name>
</gene>
<comment type="caution">
    <text evidence="1">The sequence shown here is derived from an EMBL/GenBank/DDBJ whole genome shotgun (WGS) entry which is preliminary data.</text>
</comment>
<dbReference type="EMBL" id="AHMT02000005">
    <property type="protein sequence ID" value="EQA64409.1"/>
    <property type="molecule type" value="Genomic_DNA"/>
</dbReference>
<dbReference type="Proteomes" id="UP000018747">
    <property type="component" value="Unassembled WGS sequence"/>
</dbReference>
<dbReference type="AlphaFoldDB" id="V6I9M7"/>
<proteinExistence type="predicted"/>
<sequence length="72" mass="8325">MSQNLTFGFLKFISHYISSGSGPFYKHKSCFLKHCRKTRKSITGRFFSTGYASKSFRLFLSASFMITFLFLS</sequence>
<reference evidence="1" key="1">
    <citation type="submission" date="2013-05" db="EMBL/GenBank/DDBJ databases">
        <authorList>
            <person name="Harkins D.M."/>
            <person name="Durkin A.S."/>
            <person name="Brinkac L.M."/>
            <person name="Haft D.H."/>
            <person name="Selengut J.D."/>
            <person name="Sanka R."/>
            <person name="DePew J."/>
            <person name="Purushe J."/>
            <person name="Hartskeerl R.A."/>
            <person name="Ahmed A."/>
            <person name="van der Linden H."/>
            <person name="Goris M.G.A."/>
            <person name="Vinetz J.M."/>
            <person name="Sutton G.G."/>
            <person name="Nierman W.C."/>
            <person name="Fouts D.E."/>
        </authorList>
    </citation>
    <scope>NUCLEOTIDE SEQUENCE [LARGE SCALE GENOMIC DNA]</scope>
    <source>
        <strain evidence="1">L 60</strain>
    </source>
</reference>
<name>V6I9M7_9LEPT</name>
<accession>V6I9M7</accession>
<evidence type="ECO:0000313" key="2">
    <source>
        <dbReference type="Proteomes" id="UP000018747"/>
    </source>
</evidence>
<evidence type="ECO:0000313" key="1">
    <source>
        <dbReference type="EMBL" id="EQA64409.1"/>
    </source>
</evidence>
<keyword evidence="2" id="KW-1185">Reference proteome</keyword>
<organism evidence="1 2">
    <name type="scientific">Leptospira alexanderi serovar Manhao 3 str. L 60</name>
    <dbReference type="NCBI Taxonomy" id="1049759"/>
    <lineage>
        <taxon>Bacteria</taxon>
        <taxon>Pseudomonadati</taxon>
        <taxon>Spirochaetota</taxon>
        <taxon>Spirochaetia</taxon>
        <taxon>Leptospirales</taxon>
        <taxon>Leptospiraceae</taxon>
        <taxon>Leptospira</taxon>
    </lineage>
</organism>
<protein>
    <submittedName>
        <fullName evidence="1">Uncharacterized protein</fullName>
    </submittedName>
</protein>